<comment type="caution">
    <text evidence="1">The sequence shown here is derived from an EMBL/GenBank/DDBJ whole genome shotgun (WGS) entry which is preliminary data.</text>
</comment>
<name>A0A9P8F0U0_AURME</name>
<reference evidence="1" key="2">
    <citation type="submission" date="2021-08" db="EMBL/GenBank/DDBJ databases">
        <authorList>
            <person name="Gostincar C."/>
            <person name="Sun X."/>
            <person name="Song Z."/>
            <person name="Gunde-Cimerman N."/>
        </authorList>
    </citation>
    <scope>NUCLEOTIDE SEQUENCE</scope>
    <source>
        <strain evidence="1">EXF-9298</strain>
    </source>
</reference>
<reference evidence="1" key="1">
    <citation type="journal article" date="2021" name="J Fungi (Basel)">
        <title>Virulence traits and population genomics of the black yeast Aureobasidium melanogenum.</title>
        <authorList>
            <person name="Cernosa A."/>
            <person name="Sun X."/>
            <person name="Gostincar C."/>
            <person name="Fang C."/>
            <person name="Gunde-Cimerman N."/>
            <person name="Song Z."/>
        </authorList>
    </citation>
    <scope>NUCLEOTIDE SEQUENCE</scope>
    <source>
        <strain evidence="1">EXF-9298</strain>
    </source>
</reference>
<evidence type="ECO:0000313" key="2">
    <source>
        <dbReference type="Proteomes" id="UP000729357"/>
    </source>
</evidence>
<evidence type="ECO:0000313" key="1">
    <source>
        <dbReference type="EMBL" id="KAG9921033.1"/>
    </source>
</evidence>
<protein>
    <submittedName>
        <fullName evidence="1">Uncharacterized protein</fullName>
    </submittedName>
</protein>
<dbReference type="AlphaFoldDB" id="A0A9P8F0U0"/>
<dbReference type="Proteomes" id="UP000729357">
    <property type="component" value="Unassembled WGS sequence"/>
</dbReference>
<keyword evidence="2" id="KW-1185">Reference proteome</keyword>
<sequence length="57" mass="6195">MLRASFSQCGKRLATAGSRTSFSTIARSRPVVALSQTRRDLAVSQFRSYAVAAEDTN</sequence>
<accession>A0A9P8F0U0</accession>
<organism evidence="1 2">
    <name type="scientific">Aureobasidium melanogenum</name>
    <name type="common">Aureobasidium pullulans var. melanogenum</name>
    <dbReference type="NCBI Taxonomy" id="46634"/>
    <lineage>
        <taxon>Eukaryota</taxon>
        <taxon>Fungi</taxon>
        <taxon>Dikarya</taxon>
        <taxon>Ascomycota</taxon>
        <taxon>Pezizomycotina</taxon>
        <taxon>Dothideomycetes</taxon>
        <taxon>Dothideomycetidae</taxon>
        <taxon>Dothideales</taxon>
        <taxon>Saccotheciaceae</taxon>
        <taxon>Aureobasidium</taxon>
    </lineage>
</organism>
<gene>
    <name evidence="1" type="ORF">KCU98_g22218</name>
</gene>
<dbReference type="EMBL" id="JAHFXS010008391">
    <property type="protein sequence ID" value="KAG9921033.1"/>
    <property type="molecule type" value="Genomic_DNA"/>
</dbReference>
<proteinExistence type="predicted"/>
<feature type="non-terminal residue" evidence="1">
    <location>
        <position position="57"/>
    </location>
</feature>